<evidence type="ECO:0000313" key="3">
    <source>
        <dbReference type="Proteomes" id="UP001059546"/>
    </source>
</evidence>
<dbReference type="EMBL" id="CP119067">
    <property type="protein sequence ID" value="WEL38762.1"/>
    <property type="molecule type" value="Genomic_DNA"/>
</dbReference>
<evidence type="ECO:0000313" key="1">
    <source>
        <dbReference type="EMBL" id="UTX43301.1"/>
    </source>
</evidence>
<reference evidence="1" key="1">
    <citation type="submission" date="2022-08" db="EMBL/GenBank/DDBJ databases">
        <title>Encephalitozoon hellem ATCC 50604 Complete Genome.</title>
        <authorList>
            <person name="Mascarenhas dos Santos A.C."/>
            <person name="Julian A.T."/>
            <person name="Pombert J.-F."/>
        </authorList>
    </citation>
    <scope>NUCLEOTIDE SEQUENCE</scope>
    <source>
        <strain evidence="1">ATCC 50604</strain>
    </source>
</reference>
<sequence>MNILIETSSIRPEDIEKIEYDRASSIVTMKSDGKEYKYKVEESVETYILIYEQPTFVSRLGREIRE</sequence>
<dbReference type="Proteomes" id="UP001059546">
    <property type="component" value="Chromosome VI"/>
</dbReference>
<evidence type="ECO:0000313" key="4">
    <source>
        <dbReference type="Proteomes" id="UP001217963"/>
    </source>
</evidence>
<name>A0A9Q9C372_ENCHE</name>
<dbReference type="EMBL" id="CP075152">
    <property type="protein sequence ID" value="UTX43301.1"/>
    <property type="molecule type" value="Genomic_DNA"/>
</dbReference>
<evidence type="ECO:0000313" key="2">
    <source>
        <dbReference type="EMBL" id="WEL38762.1"/>
    </source>
</evidence>
<accession>A0A9Q9C372</accession>
<proteinExistence type="predicted"/>
<keyword evidence="4" id="KW-1185">Reference proteome</keyword>
<organism evidence="1 3">
    <name type="scientific">Encephalitozoon hellem</name>
    <name type="common">Microsporidian parasite</name>
    <dbReference type="NCBI Taxonomy" id="27973"/>
    <lineage>
        <taxon>Eukaryota</taxon>
        <taxon>Fungi</taxon>
        <taxon>Fungi incertae sedis</taxon>
        <taxon>Microsporidia</taxon>
        <taxon>Unikaryonidae</taxon>
        <taxon>Encephalitozoon</taxon>
    </lineage>
</organism>
<gene>
    <name evidence="1" type="ORF">GPU96_06g10470</name>
    <name evidence="2" type="ORF">PFJ87_06g00270</name>
</gene>
<protein>
    <recommendedName>
        <fullName evidence="5">KTSC domain-containing protein</fullName>
    </recommendedName>
</protein>
<reference evidence="2 4" key="2">
    <citation type="submission" date="2023-02" db="EMBL/GenBank/DDBJ databases">
        <title>Encephalitozoon hellem ATCC 50451 complete genome.</title>
        <authorList>
            <person name="Mascarenhas dos Santos A.C."/>
            <person name="Julian A.T."/>
            <person name="Pombert J.-F."/>
        </authorList>
    </citation>
    <scope>NUCLEOTIDE SEQUENCE [LARGE SCALE GENOMIC DNA]</scope>
    <source>
        <strain evidence="2 4">ATCC 50451</strain>
    </source>
</reference>
<dbReference type="AlphaFoldDB" id="A0A9Q9C372"/>
<evidence type="ECO:0008006" key="5">
    <source>
        <dbReference type="Google" id="ProtNLM"/>
    </source>
</evidence>
<dbReference type="Proteomes" id="UP001217963">
    <property type="component" value="Chromosome VI"/>
</dbReference>